<dbReference type="KEGG" id="kaf:KAFR_0F03460"/>
<dbReference type="Gene3D" id="3.40.50.300">
    <property type="entry name" value="P-loop containing nucleotide triphosphate hydrolases"/>
    <property type="match status" value="1"/>
</dbReference>
<keyword evidence="11" id="KW-1185">Reference proteome</keyword>
<dbReference type="GO" id="GO:0003688">
    <property type="term" value="F:DNA replication origin binding"/>
    <property type="evidence" value="ECO:0007669"/>
    <property type="project" value="EnsemblFungi"/>
</dbReference>
<dbReference type="EMBL" id="HE650826">
    <property type="protein sequence ID" value="CCF58942.1"/>
    <property type="molecule type" value="Genomic_DNA"/>
</dbReference>
<evidence type="ECO:0000256" key="1">
    <source>
        <dbReference type="ARBA" id="ARBA00004123"/>
    </source>
</evidence>
<dbReference type="PANTHER" id="PTHR12705">
    <property type="entry name" value="ORIGIN RECOGNITION COMPLEX SUBUNIT 5"/>
    <property type="match status" value="1"/>
</dbReference>
<evidence type="ECO:0000256" key="5">
    <source>
        <dbReference type="ARBA" id="ARBA00022840"/>
    </source>
</evidence>
<evidence type="ECO:0000259" key="9">
    <source>
        <dbReference type="Pfam" id="PF21639"/>
    </source>
</evidence>
<evidence type="ECO:0000259" key="7">
    <source>
        <dbReference type="Pfam" id="PF13191"/>
    </source>
</evidence>
<dbReference type="Pfam" id="PF21639">
    <property type="entry name" value="ORC5_lid"/>
    <property type="match status" value="1"/>
</dbReference>
<dbReference type="GO" id="GO:0030466">
    <property type="term" value="P:silent mating-type cassette heterochromatin formation"/>
    <property type="evidence" value="ECO:0007669"/>
    <property type="project" value="EnsemblFungi"/>
</dbReference>
<sequence length="480" mass="54898">MPSSIMIPEDIPFRGYQLKALGSFITTDPEISQSNLFISGYSGTGKTHVLKKFFELNSEHLVYAFLNPVELVSWKPLFQAVARVIQSTLNARDDSASTSMDPLRVEEPYHLVNFVEHTFKTHSTAKGSITFYLVLDGFDSLQDVDFQLLLKFLKINELITQGDLKIIYTVQDPSFLQKYASFSIPKIVFPRYNQTEINKVLQTAKVDDLSNSTVFHEKLNSFDNGTISTEICKNFVYNFINLIVQTFHSYTGNNIFALSDLIDLKWPSYLTYTNENNFFDPIALYKSSLPLFLRTDDGLQDDSLKSVQLSGSKNTDQTYELSTIAKYLLISAYFCSYLEPKYDLSIFSKKSYIKAGRSAYGRRKRAKTNPRHLQPSLFAIERLLAIFQSIFPSDELLSTNEVGSLSSLLDEEVLIRANVEVFQNLAELNSLKLIMTTNIKNIDFLSYKMKWKVNVPWEIIVEIADSINFDISQYFSFVDE</sequence>
<evidence type="ECO:0000313" key="11">
    <source>
        <dbReference type="Proteomes" id="UP000005220"/>
    </source>
</evidence>
<evidence type="ECO:0000256" key="3">
    <source>
        <dbReference type="ARBA" id="ARBA00022705"/>
    </source>
</evidence>
<reference evidence="10 11" key="1">
    <citation type="journal article" date="2011" name="Proc. Natl. Acad. Sci. U.S.A.">
        <title>Evolutionary erosion of yeast sex chromosomes by mating-type switching accidents.</title>
        <authorList>
            <person name="Gordon J.L."/>
            <person name="Armisen D."/>
            <person name="Proux-Wera E."/>
            <person name="Oheigeartaigh S.S."/>
            <person name="Byrne K.P."/>
            <person name="Wolfe K.H."/>
        </authorList>
    </citation>
    <scope>NUCLEOTIDE SEQUENCE [LARGE SCALE GENOMIC DNA]</scope>
    <source>
        <strain evidence="11">ATCC 22294 / BCRC 22015 / CBS 2517 / CECT 1963 / NBRC 1671 / NRRL Y-8276</strain>
    </source>
</reference>
<dbReference type="GO" id="GO:0005664">
    <property type="term" value="C:nuclear origin of replication recognition complex"/>
    <property type="evidence" value="ECO:0007669"/>
    <property type="project" value="EnsemblFungi"/>
</dbReference>
<dbReference type="GO" id="GO:0031261">
    <property type="term" value="C:DNA replication preinitiation complex"/>
    <property type="evidence" value="ECO:0007669"/>
    <property type="project" value="EnsemblFungi"/>
</dbReference>
<gene>
    <name evidence="10" type="primary">KAFR0F03460</name>
    <name evidence="10" type="ORF">KAFR_0F03460</name>
</gene>
<dbReference type="HOGENOM" id="CLU_028223_2_1_1"/>
<evidence type="ECO:0000256" key="2">
    <source>
        <dbReference type="ARBA" id="ARBA00006269"/>
    </source>
</evidence>
<evidence type="ECO:0000313" key="10">
    <source>
        <dbReference type="EMBL" id="CCF58942.1"/>
    </source>
</evidence>
<dbReference type="InParanoid" id="H2AX42"/>
<feature type="domain" description="Orc1-like AAA ATPase" evidence="7">
    <location>
        <begin position="12"/>
        <end position="157"/>
    </location>
</feature>
<dbReference type="GO" id="GO:0006267">
    <property type="term" value="P:pre-replicative complex assembly involved in nuclear cell cycle DNA replication"/>
    <property type="evidence" value="ECO:0007669"/>
    <property type="project" value="EnsemblFungi"/>
</dbReference>
<feature type="domain" description="Origin recognition complex subunit 5 C-terminal" evidence="8">
    <location>
        <begin position="321"/>
        <end position="475"/>
    </location>
</feature>
<dbReference type="STRING" id="1071382.H2AX42"/>
<organism evidence="10 11">
    <name type="scientific">Kazachstania africana (strain ATCC 22294 / BCRC 22015 / CBS 2517 / CECT 1963 / NBRC 1671 / NRRL Y-8276)</name>
    <name type="common">Yeast</name>
    <name type="synonym">Kluyveromyces africanus</name>
    <dbReference type="NCBI Taxonomy" id="1071382"/>
    <lineage>
        <taxon>Eukaryota</taxon>
        <taxon>Fungi</taxon>
        <taxon>Dikarya</taxon>
        <taxon>Ascomycota</taxon>
        <taxon>Saccharomycotina</taxon>
        <taxon>Saccharomycetes</taxon>
        <taxon>Saccharomycetales</taxon>
        <taxon>Saccharomycetaceae</taxon>
        <taxon>Kazachstania</taxon>
    </lineage>
</organism>
<comment type="similarity">
    <text evidence="2">Belongs to the ORC5 family.</text>
</comment>
<dbReference type="GO" id="GO:0005656">
    <property type="term" value="C:nuclear pre-replicative complex"/>
    <property type="evidence" value="ECO:0007669"/>
    <property type="project" value="EnsemblFungi"/>
</dbReference>
<keyword evidence="3" id="KW-0235">DNA replication</keyword>
<dbReference type="SUPFAM" id="SSF52540">
    <property type="entry name" value="P-loop containing nucleoside triphosphate hydrolases"/>
    <property type="match status" value="1"/>
</dbReference>
<dbReference type="GO" id="GO:0006270">
    <property type="term" value="P:DNA replication initiation"/>
    <property type="evidence" value="ECO:0007669"/>
    <property type="project" value="EnsemblFungi"/>
</dbReference>
<protein>
    <submittedName>
        <fullName evidence="10">Uncharacterized protein</fullName>
    </submittedName>
</protein>
<dbReference type="InterPro" id="IPR020796">
    <property type="entry name" value="ORC5"/>
</dbReference>
<dbReference type="AlphaFoldDB" id="H2AX42"/>
<evidence type="ECO:0000256" key="6">
    <source>
        <dbReference type="ARBA" id="ARBA00023242"/>
    </source>
</evidence>
<dbReference type="InterPro" id="IPR041664">
    <property type="entry name" value="AAA_16"/>
</dbReference>
<dbReference type="Proteomes" id="UP000005220">
    <property type="component" value="Chromosome 6"/>
</dbReference>
<dbReference type="RefSeq" id="XP_003958077.1">
    <property type="nucleotide sequence ID" value="XM_003958028.1"/>
</dbReference>
<dbReference type="InterPro" id="IPR047088">
    <property type="entry name" value="ORC5_C"/>
</dbReference>
<dbReference type="OrthoDB" id="365981at2759"/>
<dbReference type="Pfam" id="PF13191">
    <property type="entry name" value="AAA_16"/>
    <property type="match status" value="1"/>
</dbReference>
<accession>H2AX42</accession>
<keyword evidence="4" id="KW-0547">Nucleotide-binding</keyword>
<proteinExistence type="inferred from homology"/>
<dbReference type="InterPro" id="IPR048866">
    <property type="entry name" value="ORC5_lid"/>
</dbReference>
<dbReference type="InterPro" id="IPR027417">
    <property type="entry name" value="P-loop_NTPase"/>
</dbReference>
<evidence type="ECO:0000256" key="4">
    <source>
        <dbReference type="ARBA" id="ARBA00022741"/>
    </source>
</evidence>
<evidence type="ECO:0000259" key="8">
    <source>
        <dbReference type="Pfam" id="PF14630"/>
    </source>
</evidence>
<dbReference type="eggNOG" id="KOG2543">
    <property type="taxonomic scope" value="Eukaryota"/>
</dbReference>
<keyword evidence="5" id="KW-0067">ATP-binding</keyword>
<comment type="subcellular location">
    <subcellularLocation>
        <location evidence="1">Nucleus</location>
    </subcellularLocation>
</comment>
<name>H2AX42_KAZAF</name>
<dbReference type="FunCoup" id="H2AX42">
    <property type="interactions" value="956"/>
</dbReference>
<keyword evidence="6" id="KW-0539">Nucleus</keyword>
<dbReference type="Pfam" id="PF14630">
    <property type="entry name" value="ORC5_C"/>
    <property type="match status" value="1"/>
</dbReference>
<dbReference type="GO" id="GO:0005524">
    <property type="term" value="F:ATP binding"/>
    <property type="evidence" value="ECO:0007669"/>
    <property type="project" value="EnsemblFungi"/>
</dbReference>
<dbReference type="GeneID" id="13884410"/>
<dbReference type="PANTHER" id="PTHR12705:SF0">
    <property type="entry name" value="ORIGIN RECOGNITION COMPLEX SUBUNIT 5"/>
    <property type="match status" value="1"/>
</dbReference>
<feature type="domain" description="ORC5 lid" evidence="9">
    <location>
        <begin position="238"/>
        <end position="292"/>
    </location>
</feature>